<keyword evidence="9" id="KW-0963">Cytoplasm</keyword>
<dbReference type="Pfam" id="PF00028">
    <property type="entry name" value="Cadherin"/>
    <property type="match status" value="2"/>
</dbReference>
<evidence type="ECO:0000256" key="25">
    <source>
        <dbReference type="ARBA" id="ARBA00022942"/>
    </source>
</evidence>
<dbReference type="InterPro" id="IPR041569">
    <property type="entry name" value="AAA_lid_3"/>
</dbReference>
<evidence type="ECO:0000256" key="21">
    <source>
        <dbReference type="ARBA" id="ARBA00022840"/>
    </source>
</evidence>
<dbReference type="SUPFAM" id="SSF101353">
    <property type="entry name" value="Putative anticodon-binding domain of alanyl-tRNA synthetase (AlaRS)"/>
    <property type="match status" value="1"/>
</dbReference>
<dbReference type="InterPro" id="IPR012947">
    <property type="entry name" value="tRNA_SAD"/>
</dbReference>
<keyword evidence="10 36" id="KW-0820">tRNA-binding</keyword>
<evidence type="ECO:0000256" key="3">
    <source>
        <dbReference type="ARBA" id="ARBA00004496"/>
    </source>
</evidence>
<dbReference type="CDD" id="cd19502">
    <property type="entry name" value="RecA-like_PAN_like"/>
    <property type="match status" value="1"/>
</dbReference>
<dbReference type="GO" id="GO:0007031">
    <property type="term" value="P:peroxisome organization"/>
    <property type="evidence" value="ECO:0007669"/>
    <property type="project" value="UniProtKB-KW"/>
</dbReference>
<gene>
    <name evidence="43" type="ORF">EDS130_LOCUS38375</name>
</gene>
<dbReference type="GO" id="GO:0007156">
    <property type="term" value="P:homophilic cell adhesion via plasma membrane adhesion molecules"/>
    <property type="evidence" value="ECO:0007669"/>
    <property type="project" value="InterPro"/>
</dbReference>
<comment type="subcellular location">
    <subcellularLocation>
        <location evidence="2">Cell membrane</location>
        <topology evidence="2">Single-pass type I membrane protein</topology>
    </subcellularLocation>
    <subcellularLocation>
        <location evidence="3">Cytoplasm</location>
    </subcellularLocation>
    <subcellularLocation>
        <location evidence="1">Nucleus</location>
    </subcellularLocation>
</comment>
<evidence type="ECO:0000259" key="41">
    <source>
        <dbReference type="PROSITE" id="PS50268"/>
    </source>
</evidence>
<dbReference type="FunFam" id="2.60.40.60:FF:000123">
    <property type="entry name" value="Protocadherin beta 4"/>
    <property type="match status" value="1"/>
</dbReference>
<keyword evidence="24 36" id="KW-0648">Protein biosynthesis</keyword>
<feature type="binding site" evidence="36">
    <location>
        <position position="735"/>
    </location>
    <ligand>
        <name>Zn(2+)</name>
        <dbReference type="ChEBI" id="CHEBI:29105"/>
    </ligand>
</feature>
<dbReference type="CDD" id="cd00673">
    <property type="entry name" value="AlaRS_core"/>
    <property type="match status" value="1"/>
</dbReference>
<dbReference type="PRINTS" id="PR00205">
    <property type="entry name" value="CADHERIN"/>
</dbReference>
<evidence type="ECO:0000256" key="27">
    <source>
        <dbReference type="ARBA" id="ARBA00023136"/>
    </source>
</evidence>
<dbReference type="InterPro" id="IPR045864">
    <property type="entry name" value="aa-tRNA-synth_II/BPL/LPL"/>
</dbReference>
<evidence type="ECO:0000256" key="38">
    <source>
        <dbReference type="SAM" id="Coils"/>
    </source>
</evidence>
<dbReference type="InterPro" id="IPR002126">
    <property type="entry name" value="Cadherin-like_dom"/>
</dbReference>
<dbReference type="Gene3D" id="3.30.930.10">
    <property type="entry name" value="Bira Bifunctional Protein, Domain 2"/>
    <property type="match status" value="1"/>
</dbReference>
<dbReference type="GO" id="GO:0005886">
    <property type="term" value="C:plasma membrane"/>
    <property type="evidence" value="ECO:0007669"/>
    <property type="project" value="UniProtKB-SubCell"/>
</dbReference>
<evidence type="ECO:0000313" key="44">
    <source>
        <dbReference type="Proteomes" id="UP000663852"/>
    </source>
</evidence>
<dbReference type="InterPro" id="IPR020894">
    <property type="entry name" value="Cadherin_CS"/>
</dbReference>
<dbReference type="InterPro" id="IPR018162">
    <property type="entry name" value="Ala-tRNA-ligase_IIc_anticod-bd"/>
</dbReference>
<dbReference type="FunFam" id="1.10.8.60:FF:000006">
    <property type="entry name" value="26S protease regulatory subunit 8"/>
    <property type="match status" value="1"/>
</dbReference>
<evidence type="ECO:0000256" key="11">
    <source>
        <dbReference type="ARBA" id="ARBA00022593"/>
    </source>
</evidence>
<evidence type="ECO:0000256" key="35">
    <source>
        <dbReference type="ARBA" id="ARBA00048778"/>
    </source>
</evidence>
<keyword evidence="13 40" id="KW-0812">Transmembrane</keyword>
<dbReference type="InterPro" id="IPR009000">
    <property type="entry name" value="Transl_B-barrel_sf"/>
</dbReference>
<feature type="domain" description="Cadherin" evidence="41">
    <location>
        <begin position="2454"/>
        <end position="2555"/>
    </location>
</feature>
<evidence type="ECO:0000256" key="26">
    <source>
        <dbReference type="ARBA" id="ARBA00022989"/>
    </source>
</evidence>
<dbReference type="InterPro" id="IPR003960">
    <property type="entry name" value="ATPase_AAA_CS"/>
</dbReference>
<evidence type="ECO:0000256" key="23">
    <source>
        <dbReference type="ARBA" id="ARBA00022889"/>
    </source>
</evidence>
<comment type="catalytic activity">
    <reaction evidence="34 36">
        <text>tRNA(Ala) + L-alanine + ATP = L-alanyl-tRNA(Ala) + AMP + diphosphate</text>
        <dbReference type="Rhea" id="RHEA:12540"/>
        <dbReference type="Rhea" id="RHEA-COMP:9657"/>
        <dbReference type="Rhea" id="RHEA-COMP:9923"/>
        <dbReference type="ChEBI" id="CHEBI:30616"/>
        <dbReference type="ChEBI" id="CHEBI:33019"/>
        <dbReference type="ChEBI" id="CHEBI:57972"/>
        <dbReference type="ChEBI" id="CHEBI:78442"/>
        <dbReference type="ChEBI" id="CHEBI:78497"/>
        <dbReference type="ChEBI" id="CHEBI:456215"/>
        <dbReference type="EC" id="6.1.1.7"/>
    </reaction>
</comment>
<dbReference type="SUPFAM" id="SSF50447">
    <property type="entry name" value="Translation proteins"/>
    <property type="match status" value="1"/>
</dbReference>
<dbReference type="GO" id="GO:0008270">
    <property type="term" value="F:zinc ion binding"/>
    <property type="evidence" value="ECO:0007669"/>
    <property type="project" value="UniProtKB-UniRule"/>
</dbReference>
<evidence type="ECO:0000256" key="30">
    <source>
        <dbReference type="ARBA" id="ARBA00023242"/>
    </source>
</evidence>
<evidence type="ECO:0000256" key="31">
    <source>
        <dbReference type="ARBA" id="ARBA00034811"/>
    </source>
</evidence>
<dbReference type="Gene3D" id="3.30.980.10">
    <property type="entry name" value="Threonyl-trna Synthetase, Chain A, domain 2"/>
    <property type="match status" value="1"/>
</dbReference>
<dbReference type="InterPro" id="IPR032501">
    <property type="entry name" value="Prot_ATP_ID_OB_2nd"/>
</dbReference>
<keyword evidence="11" id="KW-0962">Peroxisome biogenesis</keyword>
<dbReference type="InterPro" id="IPR023033">
    <property type="entry name" value="Ala_tRNA_ligase_euk/bac"/>
</dbReference>
<feature type="binding site" evidence="36">
    <location>
        <position position="739"/>
    </location>
    <ligand>
        <name>Zn(2+)</name>
        <dbReference type="ChEBI" id="CHEBI:29105"/>
    </ligand>
</feature>
<evidence type="ECO:0000256" key="8">
    <source>
        <dbReference type="ARBA" id="ARBA00022475"/>
    </source>
</evidence>
<dbReference type="PROSITE" id="PS00674">
    <property type="entry name" value="AAA"/>
    <property type="match status" value="2"/>
</dbReference>
<dbReference type="OrthoDB" id="2423964at2759"/>
<dbReference type="PROSITE" id="PS50268">
    <property type="entry name" value="CADHERIN_2"/>
    <property type="match status" value="4"/>
</dbReference>
<dbReference type="InterPro" id="IPR050221">
    <property type="entry name" value="26S_Proteasome_ATPase"/>
</dbReference>
<evidence type="ECO:0000256" key="12">
    <source>
        <dbReference type="ARBA" id="ARBA00022598"/>
    </source>
</evidence>
<dbReference type="GO" id="GO:0016887">
    <property type="term" value="F:ATP hydrolysis activity"/>
    <property type="evidence" value="ECO:0007669"/>
    <property type="project" value="InterPro"/>
</dbReference>
<dbReference type="GO" id="GO:0005524">
    <property type="term" value="F:ATP binding"/>
    <property type="evidence" value="ECO:0007669"/>
    <property type="project" value="UniProtKB-UniRule"/>
</dbReference>
<evidence type="ECO:0000256" key="36">
    <source>
        <dbReference type="HAMAP-Rule" id="MF_03133"/>
    </source>
</evidence>
<feature type="domain" description="Alanyl-transfer RNA synthetases family profile" evidence="42">
    <location>
        <begin position="25"/>
        <end position="778"/>
    </location>
</feature>
<dbReference type="PROSITE" id="PS00232">
    <property type="entry name" value="CADHERIN_1"/>
    <property type="match status" value="2"/>
</dbReference>
<dbReference type="GO" id="GO:0000049">
    <property type="term" value="F:tRNA binding"/>
    <property type="evidence" value="ECO:0007669"/>
    <property type="project" value="UniProtKB-KW"/>
</dbReference>
<dbReference type="Gene3D" id="3.40.50.300">
    <property type="entry name" value="P-loop containing nucleotide triphosphate hydrolases"/>
    <property type="match status" value="3"/>
</dbReference>
<dbReference type="SUPFAM" id="SSF55186">
    <property type="entry name" value="ThrRS/AlaRS common domain"/>
    <property type="match status" value="1"/>
</dbReference>
<keyword evidence="21 36" id="KW-0067">ATP-binding</keyword>
<comment type="similarity">
    <text evidence="5">Belongs to the class-II aminoacyl-tRNA synthetase family. Alax-L subfamily.</text>
</comment>
<feature type="domain" description="Cadherin" evidence="41">
    <location>
        <begin position="2348"/>
        <end position="2453"/>
    </location>
</feature>
<keyword evidence="20 37" id="KW-0106">Calcium</keyword>
<feature type="domain" description="Cadherin" evidence="41">
    <location>
        <begin position="2247"/>
        <end position="2347"/>
    </location>
</feature>
<keyword evidence="25" id="KW-0647">Proteasome</keyword>
<keyword evidence="26 40" id="KW-1133">Transmembrane helix</keyword>
<dbReference type="EMBL" id="CAJNOJ010000399">
    <property type="protein sequence ID" value="CAF1433660.1"/>
    <property type="molecule type" value="Genomic_DNA"/>
</dbReference>
<feature type="compositionally biased region" description="Low complexity" evidence="39">
    <location>
        <begin position="2923"/>
        <end position="2957"/>
    </location>
</feature>
<protein>
    <recommendedName>
        <fullName evidence="33">26S proteasome regulatory subunit 8</fullName>
        <ecNumber evidence="6">6.1.1.7</ecNumber>
    </recommendedName>
    <alternativeName>
        <fullName evidence="7">Alanine--tRNA ligase</fullName>
    </alternativeName>
    <alternativeName>
        <fullName evidence="32">Peroxin-6</fullName>
    </alternativeName>
    <alternativeName>
        <fullName evidence="31">Peroxisomal ATPase PEX6</fullName>
    </alternativeName>
</protein>
<evidence type="ECO:0000313" key="43">
    <source>
        <dbReference type="EMBL" id="CAF1433660.1"/>
    </source>
</evidence>
<evidence type="ECO:0000256" key="32">
    <source>
        <dbReference type="ARBA" id="ARBA00034920"/>
    </source>
</evidence>
<keyword evidence="15" id="KW-0732">Signal</keyword>
<evidence type="ECO:0000256" key="33">
    <source>
        <dbReference type="ARBA" id="ARBA00040909"/>
    </source>
</evidence>
<dbReference type="EC" id="6.1.1.7" evidence="6"/>
<dbReference type="InterPro" id="IPR003959">
    <property type="entry name" value="ATPase_AAA_core"/>
</dbReference>
<evidence type="ECO:0000256" key="24">
    <source>
        <dbReference type="ARBA" id="ARBA00022917"/>
    </source>
</evidence>
<dbReference type="InterPro" id="IPR018164">
    <property type="entry name" value="Ala-tRNA-synth_IIc_N"/>
</dbReference>
<comment type="similarity">
    <text evidence="4">Belongs to the AAA ATPase family.</text>
</comment>
<dbReference type="InterPro" id="IPR018165">
    <property type="entry name" value="Ala-tRNA-synth_IIc_core"/>
</dbReference>
<evidence type="ECO:0000256" key="16">
    <source>
        <dbReference type="ARBA" id="ARBA00022737"/>
    </source>
</evidence>
<evidence type="ECO:0000256" key="28">
    <source>
        <dbReference type="ARBA" id="ARBA00023146"/>
    </source>
</evidence>
<keyword evidence="16" id="KW-0677">Repeat</keyword>
<comment type="cofactor">
    <cofactor evidence="36">
        <name>Zn(2+)</name>
        <dbReference type="ChEBI" id="CHEBI:29105"/>
    </cofactor>
    <text evidence="36">Binds 1 zinc ion per subunit.</text>
</comment>
<feature type="binding site" evidence="36">
    <location>
        <position position="629"/>
    </location>
    <ligand>
        <name>Zn(2+)</name>
        <dbReference type="ChEBI" id="CHEBI:29105"/>
    </ligand>
</feature>
<evidence type="ECO:0000256" key="22">
    <source>
        <dbReference type="ARBA" id="ARBA00022884"/>
    </source>
</evidence>
<dbReference type="Gene3D" id="2.40.30.130">
    <property type="match status" value="1"/>
</dbReference>
<keyword evidence="8" id="KW-1003">Cell membrane</keyword>
<feature type="binding site" evidence="36">
    <location>
        <position position="633"/>
    </location>
    <ligand>
        <name>Zn(2+)</name>
        <dbReference type="ChEBI" id="CHEBI:29105"/>
    </ligand>
</feature>
<dbReference type="InterPro" id="IPR012340">
    <property type="entry name" value="NA-bd_OB-fold"/>
</dbReference>
<dbReference type="InterPro" id="IPR018163">
    <property type="entry name" value="Thr/Ala-tRNA-synth_IIc_edit"/>
</dbReference>
<keyword evidence="28 36" id="KW-0030">Aminoacyl-tRNA synthetase</keyword>
<keyword evidence="14 36" id="KW-0479">Metal-binding</keyword>
<keyword evidence="29" id="KW-0325">Glycoprotein</keyword>
<dbReference type="InterPro" id="IPR002318">
    <property type="entry name" value="Ala-tRNA-lgiase_IIc"/>
</dbReference>
<dbReference type="FunFam" id="2.60.40.60:FF:000020">
    <property type="entry name" value="Dachsous cadherin-related 1b"/>
    <property type="match status" value="1"/>
</dbReference>
<dbReference type="InterPro" id="IPR015919">
    <property type="entry name" value="Cadherin-like_sf"/>
</dbReference>
<feature type="region of interest" description="Disordered" evidence="39">
    <location>
        <begin position="2923"/>
        <end position="2960"/>
    </location>
</feature>
<evidence type="ECO:0000256" key="15">
    <source>
        <dbReference type="ARBA" id="ARBA00022729"/>
    </source>
</evidence>
<evidence type="ECO:0000256" key="10">
    <source>
        <dbReference type="ARBA" id="ARBA00022555"/>
    </source>
</evidence>
<dbReference type="FunFam" id="3.30.980.10:FF:000004">
    <property type="entry name" value="Alanine--tRNA ligase, cytoplasmic"/>
    <property type="match status" value="1"/>
</dbReference>
<evidence type="ECO:0000256" key="6">
    <source>
        <dbReference type="ARBA" id="ARBA00013168"/>
    </source>
</evidence>
<feature type="compositionally biased region" description="Low complexity" evidence="39">
    <location>
        <begin position="2703"/>
        <end position="2712"/>
    </location>
</feature>
<dbReference type="Gene3D" id="2.40.50.140">
    <property type="entry name" value="Nucleic acid-binding proteins"/>
    <property type="match status" value="1"/>
</dbReference>
<evidence type="ECO:0000256" key="34">
    <source>
        <dbReference type="ARBA" id="ARBA00048300"/>
    </source>
</evidence>
<evidence type="ECO:0000256" key="4">
    <source>
        <dbReference type="ARBA" id="ARBA00006914"/>
    </source>
</evidence>
<comment type="subunit">
    <text evidence="36">Monomer.</text>
</comment>
<dbReference type="Gene3D" id="2.60.40.60">
    <property type="entry name" value="Cadherins"/>
    <property type="match status" value="4"/>
</dbReference>
<dbReference type="InterPro" id="IPR027417">
    <property type="entry name" value="P-loop_NTPase"/>
</dbReference>
<evidence type="ECO:0000259" key="42">
    <source>
        <dbReference type="PROSITE" id="PS50860"/>
    </source>
</evidence>
<dbReference type="InterPro" id="IPR003593">
    <property type="entry name" value="AAA+_ATPase"/>
</dbReference>
<dbReference type="SUPFAM" id="SSF49313">
    <property type="entry name" value="Cadherin-like"/>
    <property type="match status" value="4"/>
</dbReference>
<dbReference type="Pfam" id="PF01411">
    <property type="entry name" value="tRNA-synt_2c"/>
    <property type="match status" value="1"/>
</dbReference>
<dbReference type="GO" id="GO:0004813">
    <property type="term" value="F:alanine-tRNA ligase activity"/>
    <property type="evidence" value="ECO:0007669"/>
    <property type="project" value="UniProtKB-UniRule"/>
</dbReference>
<dbReference type="PANTHER" id="PTHR23073">
    <property type="entry name" value="26S PROTEASOME REGULATORY SUBUNIT"/>
    <property type="match status" value="1"/>
</dbReference>
<dbReference type="HAMAP" id="MF_00036_B">
    <property type="entry name" value="Ala_tRNA_synth_B"/>
    <property type="match status" value="1"/>
</dbReference>
<comment type="function">
    <text evidence="36">Catalyzes the attachment of alanine to tRNA(Ala) in a two-step reaction: alanine is first activated by ATP to form Ala-AMP and then transferred to the acceptor end of tRNA(Ala). Also edits incorrectly charged tRNA(Ala) via its editing domain.</text>
</comment>
<keyword evidence="30" id="KW-0539">Nucleus</keyword>
<dbReference type="FunFam" id="3.40.50.300:FF:000109">
    <property type="entry name" value="Peroxisomal biogenesis factor 6"/>
    <property type="match status" value="1"/>
</dbReference>
<dbReference type="NCBIfam" id="TIGR00344">
    <property type="entry name" value="alaS"/>
    <property type="match status" value="1"/>
</dbReference>
<feature type="region of interest" description="Disordered" evidence="39">
    <location>
        <begin position="2774"/>
        <end position="2798"/>
    </location>
</feature>
<feature type="region of interest" description="Disordered" evidence="39">
    <location>
        <begin position="2700"/>
        <end position="2719"/>
    </location>
</feature>
<feature type="coiled-coil region" evidence="38">
    <location>
        <begin position="1005"/>
        <end position="1046"/>
    </location>
</feature>
<evidence type="ECO:0000256" key="19">
    <source>
        <dbReference type="ARBA" id="ARBA00022833"/>
    </source>
</evidence>
<keyword evidence="12 36" id="KW-0436">Ligase</keyword>
<organism evidence="43 44">
    <name type="scientific">Adineta ricciae</name>
    <name type="common">Rotifer</name>
    <dbReference type="NCBI Taxonomy" id="249248"/>
    <lineage>
        <taxon>Eukaryota</taxon>
        <taxon>Metazoa</taxon>
        <taxon>Spiralia</taxon>
        <taxon>Gnathifera</taxon>
        <taxon>Rotifera</taxon>
        <taxon>Eurotatoria</taxon>
        <taxon>Bdelloidea</taxon>
        <taxon>Adinetida</taxon>
        <taxon>Adinetidae</taxon>
        <taxon>Adineta</taxon>
    </lineage>
</organism>
<name>A0A815NLG1_ADIRI</name>
<keyword evidence="22 36" id="KW-0694">RNA-binding</keyword>
<dbReference type="Pfam" id="PF16450">
    <property type="entry name" value="Prot_ATP_ID_OB_C"/>
    <property type="match status" value="1"/>
</dbReference>
<evidence type="ECO:0000256" key="9">
    <source>
        <dbReference type="ARBA" id="ARBA00022490"/>
    </source>
</evidence>
<evidence type="ECO:0000256" key="14">
    <source>
        <dbReference type="ARBA" id="ARBA00022723"/>
    </source>
</evidence>
<dbReference type="SMART" id="SM00112">
    <property type="entry name" value="CA"/>
    <property type="match status" value="4"/>
</dbReference>
<keyword evidence="38" id="KW-0175">Coiled coil</keyword>
<dbReference type="SUPFAM" id="SSF52540">
    <property type="entry name" value="P-loop containing nucleoside triphosphate hydrolases"/>
    <property type="match status" value="3"/>
</dbReference>
<dbReference type="Pfam" id="PF17862">
    <property type="entry name" value="AAA_lid_3"/>
    <property type="match status" value="1"/>
</dbReference>
<dbReference type="FunFam" id="3.40.50.300:FF:000030">
    <property type="entry name" value="26S protease regulatory subunit 8"/>
    <property type="match status" value="1"/>
</dbReference>
<evidence type="ECO:0000256" key="18">
    <source>
        <dbReference type="ARBA" id="ARBA00022801"/>
    </source>
</evidence>
<feature type="compositionally biased region" description="Polar residues" evidence="39">
    <location>
        <begin position="2774"/>
        <end position="2793"/>
    </location>
</feature>
<dbReference type="SUPFAM" id="SSF55681">
    <property type="entry name" value="Class II aaRS and biotin synthetases"/>
    <property type="match status" value="1"/>
</dbReference>
<comment type="domain">
    <text evidence="36">Consists of three domains; the N-terminal catalytic domain, the editing domain and the C-terminal C-Ala domain. The editing domain removes incorrectly charged amino acids, while the C-Ala domain, along with tRNA(Ala), serves as a bridge to cooperatively bring together the editing and aminoacylation centers thus stimulating deacylation of misacylated tRNAs.</text>
</comment>
<evidence type="ECO:0000256" key="5">
    <source>
        <dbReference type="ARBA" id="ARBA00008429"/>
    </source>
</evidence>
<comment type="catalytic activity">
    <reaction evidence="35">
        <text>ATP + H2O = ADP + phosphate + H(+)</text>
        <dbReference type="Rhea" id="RHEA:13065"/>
        <dbReference type="ChEBI" id="CHEBI:15377"/>
        <dbReference type="ChEBI" id="CHEBI:15378"/>
        <dbReference type="ChEBI" id="CHEBI:30616"/>
        <dbReference type="ChEBI" id="CHEBI:43474"/>
        <dbReference type="ChEBI" id="CHEBI:456216"/>
    </reaction>
    <physiologicalReaction direction="left-to-right" evidence="35">
        <dbReference type="Rhea" id="RHEA:13066"/>
    </physiologicalReaction>
</comment>
<dbReference type="SMART" id="SM00382">
    <property type="entry name" value="AAA"/>
    <property type="match status" value="2"/>
</dbReference>
<feature type="domain" description="Cadherin" evidence="41">
    <location>
        <begin position="2154"/>
        <end position="2223"/>
    </location>
</feature>
<keyword evidence="18" id="KW-0378">Hydrolase</keyword>
<reference evidence="43" key="1">
    <citation type="submission" date="2021-02" db="EMBL/GenBank/DDBJ databases">
        <authorList>
            <person name="Nowell W R."/>
        </authorList>
    </citation>
    <scope>NUCLEOTIDE SEQUENCE</scope>
</reference>
<dbReference type="GO" id="GO:0000502">
    <property type="term" value="C:proteasome complex"/>
    <property type="evidence" value="ECO:0007669"/>
    <property type="project" value="UniProtKB-KW"/>
</dbReference>
<dbReference type="CDD" id="cd11304">
    <property type="entry name" value="Cadherin_repeat"/>
    <property type="match status" value="4"/>
</dbReference>
<dbReference type="Pfam" id="PF00004">
    <property type="entry name" value="AAA"/>
    <property type="match status" value="3"/>
</dbReference>
<evidence type="ECO:0000256" key="7">
    <source>
        <dbReference type="ARBA" id="ARBA00017959"/>
    </source>
</evidence>
<evidence type="ECO:0000256" key="20">
    <source>
        <dbReference type="ARBA" id="ARBA00022837"/>
    </source>
</evidence>
<dbReference type="Pfam" id="PF07973">
    <property type="entry name" value="tRNA_SAD"/>
    <property type="match status" value="1"/>
</dbReference>
<evidence type="ECO:0000256" key="1">
    <source>
        <dbReference type="ARBA" id="ARBA00004123"/>
    </source>
</evidence>
<feature type="transmembrane region" description="Helical" evidence="40">
    <location>
        <begin position="2729"/>
        <end position="2753"/>
    </location>
</feature>
<dbReference type="GO" id="GO:0005509">
    <property type="term" value="F:calcium ion binding"/>
    <property type="evidence" value="ECO:0007669"/>
    <property type="project" value="UniProtKB-UniRule"/>
</dbReference>
<keyword evidence="17 36" id="KW-0547">Nucleotide-binding</keyword>
<evidence type="ECO:0000256" key="2">
    <source>
        <dbReference type="ARBA" id="ARBA00004251"/>
    </source>
</evidence>
<dbReference type="Gene3D" id="1.10.8.60">
    <property type="match status" value="2"/>
</dbReference>
<comment type="caution">
    <text evidence="43">The sequence shown here is derived from an EMBL/GenBank/DDBJ whole genome shotgun (WGS) entry which is preliminary data.</text>
</comment>
<sequence>MILSRRFLRTSNQLGHFVRCYSIKWPSSRVRQTFIDYFTQHASIPHTIVPSSSVIPPKDSGTYFVNSGMNQFKSIFLSQQNQNVRQCVVNHQKCIRVGGKHNDLSDVGHDTYHHTFFEMLGNWSFNNAYFKRQACSMAYDLLTRVYGIDKNRLFFTYFKGEENLVDADDETRQIWIELGIDPKRVLPFGMKENFWEMAEVGPCGPCTEIHYDHTGQGDPTQVNRDNPQVVEIWNLVFMQYERRQDKSLIPLTNVHVDTGMGLERLIAVLNRVESNYDTDLFTPLFQTIHSYCPKSSSILPYSQANCNQQYAYRLLADHARMFTIAIGDGVVPEKKGIGGLVKKMIERAARIAHESLHIDEENVAILSKLIPVVTDILSPAYPDLKEKVNRTSELVQLCELNYMKKYKLAKPLLEKFINEKLQKSDYMISGEDIHRLYAGRFEQTNVPIEMIEDYTRLNPLLKPDWNRFEELMREETRKSKLYSVYNKTIKDNQTVSSHPTDQILDLINQSSAIQATVDEPYKYQPDQPLNARIQLIINDKLQSAKSVDKNSKYYILLDRTPFYSTSGGQASDHGTLQFSNNLTFQVENVFRLHKHVLHYGSFLQTGTLTDTHVECFINRDRRLNLSRNHTATHLVNKVLRDVLNDRNLMQKASLIHEDYFIFEYSSINTDATQRTFEELENKINEMIHLDLSISTNMLDYNSIHSDSTISRLPNEVYPPNVRCVNIDSTYSRELCCGTHVSSTREIEDFLIVRIDSKGQSNKRLYCLTGSFAKHVRDSFENDFQQRFHYLEQNRERIPLDYLYNECRKLRETYLSDKSLEFPYNQRANYLDRWHRLTPEKKTLRKYFVNQLNEDLTRNFMQSNADLPIYDIGYMLLRYDDETNSRKHQPYVIYVNTNQKMMIIYMKNPRQRSQLIEHMKKRYKMSVMTNFDDYDQQTRDLFTATKKLVVFQINFTGSTRQTCMEVGETMVEIMRGTPVSNTTTNNAAAASGETHEGIKQYYIQKIEELQLNVAEKSQNLRRLQAKRNELNAKVRMLREELQLLQEQGSLVGEVVKAMDKKKVLVKVHPEGKFVVDLDKNIDMAKVTPSCRVALKNDSYTLHKILPNKVDPLVSLMMVEKVPDSTYEMVGGLDKQIKEIKEVIELPVKHPELFDALGISQPKGVLLYGPPGTGKTLLARAVAHHTECTFIRVSGSELVQKFIGEGSRMVRELFVMAREHAPSIIFMDEIDSIGSTRVEGSSGGDSEVQRTMLELLNQLDGFEPKQNIKVIMATNRIDILDPALLRPGRIDRKIEFPAPSEEARLDILKIHSRKMNLTRGINLRKIAEMMPGASGAEVKGVCTEAGMYALRERRVHVTQEDFELAVAKIMQKDSEKNVSLKKLWNRAMISDRTMELRLALIRSPNYPDTINVDEDLQDYFSEPRRIKLNDQITIRPLLQPELEVHFLVSSMKSEDALISVDNCRIIIDTKNIRQEKLIPTSSTTDETIVFASQRLCQMLTTFDVQWSKQTSIPTILIHGMNHFNALVDYACRHCGYHCHTVSSQLFAGDSAAATVKRIEQAIQSACKSTPCVLFFNNVNYLCKLTDVENDDAIVTNGIRKLIQQLQSTLNENGPLIILAAVQKLHLLSEQVLSLFSYTLAIPAIPMEVRKNWLRTRLSNISVADDFNYELVLAQTKGWPISEVDQLIRLTIEAAYWRSLESSTNSIMLTNTDFEQALKKSHTSKLSSQRKAMIPNVRWSDIGGLSTAKKEILNTIQLPLLHPDLFGDLARTGILLYGPPGSGKTLLAKAVATEFSLNFLSVRGPELLNMYVGQSEQNVRDLFERARLASPCILFFDELDSLAPRRGRTSSDSSGVSDRLVSQLLTEIDQQQAEHHIFIIGATNRPDLLDDALLRPGRFDKLIYIGITNDHNDRKQMFHALTQKFQIYDKDFDVDEFVRSCPLNMTGADFYALASDAYLRAIRRLITNSQNEQEDQQVTLMKSDFYDCLADFSPSLDENEIKHWSRAALLWKTTCDYRVPTIELLTGELLLTRTSLTTICPLNYTLKLEVVSPHNTTIYQLAVELKYTKAFHINITNDQSTVTLPFYCNNKNQHNIHRNQKELFVGNAHFLLNKQFVDQQQCQFEKNPYRVRLRENELYKNFLQLKPIVSCSATPNYLLASSNSKRNFEYFQIDSSTGYLSLIHSLDYESTTTWKLVIQGHDRSHIPFYTYVIIEVEDINDCSPLLSWNFPLQTIDILNDTDSFNIHIGVLESKVEQTDVIIANLIASDLDALPYHFELKFNSSHLLPFQIYGPFADSTFVLSTTTKLDREYQDQYILHLILSDNGQPNLSSFYQLTISILDDNDNAPRFDKPIYYVDIQENNLVNTILLQVHANDSDKDDNGRVTYELDDYFNNFITIDNQTGIIRTKIQFDYEQMTNFTFNVTAVDHPKTGQRLKTTAIVFVNIIDQNDNFPKFPQSTYEFSMYENNSPNSYIGQVTAYDADHSPLIYSLDNPSPQISSLFQISPSDGKIYALNPLDREQFNQYIFYVIASDGQHKSSRVKIHINILDLNDEIPRFTFPNDNNDTLIIDRTYWRTEDSICQIDIQDHDQIPNHTLMLVNSLSQLKNYDYLSEQKPSLQFDSSKFYLDKYGKLYFNSTNSTTLNEGVYYLAFRIIDGDNFFDEKLLKLIVVNNYERVQTIVKLYDHLGSHINNRFSYLQYRSSSHHQPSQPPNHHSYRSRHPSSLEESNRFLVFIVITVLSIILIGITFLFISLIRRKALQQKELLKKQDSISTSSALQQQSDSSTMNLFKSPTLNPHDKRQSLRVSNCYEYNDLSSSPSLLMLNKDSILPSSVLNDNCCLLEKLNEKEIYDEQRSKTYSSWVLSTTTRPESRYSQRSADSSTFHSLNRLSIPSQIHSTTSLSQQLCSPKRHSTITYESTATTITTNSTTQPASTPTDYSVATVSSSSTNNSPHTPVSSDDGFCGSSDISDPPMPVGSMNLLTSHAHQTFRQPYTMMKEGIIQKSSHSPSFSALINRLNDVSTPTNSTDTTRRVRFNLESEDKHQQRTILPLPTSNSPGRLADHALRRFEQLYMNRDHVLDKQSLDSTILFSNSTVV</sequence>
<dbReference type="GO" id="GO:0005634">
    <property type="term" value="C:nucleus"/>
    <property type="evidence" value="ECO:0007669"/>
    <property type="project" value="UniProtKB-SubCell"/>
</dbReference>
<dbReference type="SMART" id="SM00863">
    <property type="entry name" value="tRNA_SAD"/>
    <property type="match status" value="1"/>
</dbReference>
<evidence type="ECO:0000256" key="17">
    <source>
        <dbReference type="ARBA" id="ARBA00022741"/>
    </source>
</evidence>
<accession>A0A815NLG1</accession>
<keyword evidence="19 36" id="KW-0862">Zinc</keyword>
<dbReference type="PROSITE" id="PS50860">
    <property type="entry name" value="AA_TRNA_LIGASE_II_ALA"/>
    <property type="match status" value="1"/>
</dbReference>
<evidence type="ECO:0000256" key="37">
    <source>
        <dbReference type="PROSITE-ProRule" id="PRU00043"/>
    </source>
</evidence>
<evidence type="ECO:0000256" key="13">
    <source>
        <dbReference type="ARBA" id="ARBA00022692"/>
    </source>
</evidence>
<dbReference type="FunFam" id="3.30.930.10:FF:000011">
    <property type="entry name" value="Alanine--tRNA ligase, cytoplasmic"/>
    <property type="match status" value="1"/>
</dbReference>
<evidence type="ECO:0000256" key="39">
    <source>
        <dbReference type="SAM" id="MobiDB-lite"/>
    </source>
</evidence>
<keyword evidence="27 40" id="KW-0472">Membrane</keyword>
<keyword evidence="23" id="KW-0130">Cell adhesion</keyword>
<proteinExistence type="inferred from homology"/>
<dbReference type="FunFam" id="2.40.50.140:FF:000044">
    <property type="entry name" value="26S protease regulatory subunit 8"/>
    <property type="match status" value="1"/>
</dbReference>
<dbReference type="Proteomes" id="UP000663852">
    <property type="component" value="Unassembled WGS sequence"/>
</dbReference>
<dbReference type="PRINTS" id="PR00980">
    <property type="entry name" value="TRNASYNTHALA"/>
</dbReference>
<dbReference type="GO" id="GO:0006419">
    <property type="term" value="P:alanyl-tRNA aminoacylation"/>
    <property type="evidence" value="ECO:0007669"/>
    <property type="project" value="InterPro"/>
</dbReference>
<evidence type="ECO:0000256" key="29">
    <source>
        <dbReference type="ARBA" id="ARBA00023180"/>
    </source>
</evidence>
<evidence type="ECO:0000256" key="40">
    <source>
        <dbReference type="SAM" id="Phobius"/>
    </source>
</evidence>
<dbReference type="GO" id="GO:0005737">
    <property type="term" value="C:cytoplasm"/>
    <property type="evidence" value="ECO:0007669"/>
    <property type="project" value="UniProtKB-SubCell"/>
</dbReference>